<reference evidence="2 3" key="1">
    <citation type="submission" date="2019-04" db="EMBL/GenBank/DDBJ databases">
        <title>Genome sequence of strain 7209-2.</title>
        <authorList>
            <person name="Gao J."/>
            <person name="Sun J."/>
        </authorList>
    </citation>
    <scope>NUCLEOTIDE SEQUENCE [LARGE SCALE GENOMIC DNA]</scope>
    <source>
        <strain evidence="2 3">7209-2</strain>
    </source>
</reference>
<protein>
    <recommendedName>
        <fullName evidence="4">Propionyl-coenzyme A carboxylase alpha polypeptide</fullName>
    </recommendedName>
</protein>
<organism evidence="2 3">
    <name type="scientific">Rhizobium rhizophilum</name>
    <dbReference type="NCBI Taxonomy" id="1850373"/>
    <lineage>
        <taxon>Bacteria</taxon>
        <taxon>Pseudomonadati</taxon>
        <taxon>Pseudomonadota</taxon>
        <taxon>Alphaproteobacteria</taxon>
        <taxon>Hyphomicrobiales</taxon>
        <taxon>Rhizobiaceae</taxon>
        <taxon>Rhizobium/Agrobacterium group</taxon>
        <taxon>Rhizobium</taxon>
    </lineage>
</organism>
<proteinExistence type="predicted"/>
<evidence type="ECO:0000313" key="3">
    <source>
        <dbReference type="Proteomes" id="UP000309667"/>
    </source>
</evidence>
<feature type="compositionally biased region" description="Polar residues" evidence="1">
    <location>
        <begin position="1"/>
        <end position="12"/>
    </location>
</feature>
<feature type="region of interest" description="Disordered" evidence="1">
    <location>
        <begin position="1"/>
        <end position="23"/>
    </location>
</feature>
<dbReference type="Proteomes" id="UP000309667">
    <property type="component" value="Unassembled WGS sequence"/>
</dbReference>
<name>A0ABY2R1D8_9HYPH</name>
<sequence>MRSLPLTLTLSPQAGRGDVPQARTASGRNAAVFAFSPLAGRRCRQADEGQSFPIAGPTPCH</sequence>
<accession>A0ABY2R1D8</accession>
<dbReference type="EMBL" id="STGT01000001">
    <property type="protein sequence ID" value="THV16666.1"/>
    <property type="molecule type" value="Genomic_DNA"/>
</dbReference>
<evidence type="ECO:0008006" key="4">
    <source>
        <dbReference type="Google" id="ProtNLM"/>
    </source>
</evidence>
<evidence type="ECO:0000256" key="1">
    <source>
        <dbReference type="SAM" id="MobiDB-lite"/>
    </source>
</evidence>
<keyword evidence="3" id="KW-1185">Reference proteome</keyword>
<evidence type="ECO:0000313" key="2">
    <source>
        <dbReference type="EMBL" id="THV16666.1"/>
    </source>
</evidence>
<gene>
    <name evidence="2" type="ORF">E9677_01265</name>
</gene>
<comment type="caution">
    <text evidence="2">The sequence shown here is derived from an EMBL/GenBank/DDBJ whole genome shotgun (WGS) entry which is preliminary data.</text>
</comment>